<dbReference type="OrthoDB" id="9814760at2"/>
<dbReference type="AlphaFoldDB" id="A0A0B7MLS5"/>
<proteinExistence type="predicted"/>
<dbReference type="EMBL" id="CDRZ01000135">
    <property type="protein sequence ID" value="CEO88627.1"/>
    <property type="molecule type" value="Genomic_DNA"/>
</dbReference>
<reference evidence="2" key="1">
    <citation type="submission" date="2015-01" db="EMBL/GenBank/DDBJ databases">
        <authorList>
            <person name="Manzoor Shahid"/>
            <person name="Zubair Saima"/>
        </authorList>
    </citation>
    <scope>NUCLEOTIDE SEQUENCE [LARGE SCALE GENOMIC DNA]</scope>
    <source>
        <strain evidence="2">Sp3</strain>
    </source>
</reference>
<dbReference type="GO" id="GO:0016787">
    <property type="term" value="F:hydrolase activity"/>
    <property type="evidence" value="ECO:0007669"/>
    <property type="project" value="UniProtKB-KW"/>
</dbReference>
<dbReference type="InterPro" id="IPR029058">
    <property type="entry name" value="AB_hydrolase_fold"/>
</dbReference>
<keyword evidence="2" id="KW-1185">Reference proteome</keyword>
<dbReference type="RefSeq" id="WP_044664740.1">
    <property type="nucleotide sequence ID" value="NZ_CDRZ01000135.1"/>
</dbReference>
<sequence length="137" mass="15267">MRDDVGAVIALESPFMCDIRGVENGEFVFIDEIYPVPVLNVYSDSSWSHLSEWPQYAENYTLLSDSDATAFNVCISGVGHFTLTDLALASPLLTRIFNGQKSTTDTEYCLKTINRVCLEFFDCYLKGEGEFASGGMY</sequence>
<evidence type="ECO:0000313" key="2">
    <source>
        <dbReference type="Proteomes" id="UP000046155"/>
    </source>
</evidence>
<organism evidence="1 2">
    <name type="scientific">Syntrophaceticus schinkii</name>
    <dbReference type="NCBI Taxonomy" id="499207"/>
    <lineage>
        <taxon>Bacteria</taxon>
        <taxon>Bacillati</taxon>
        <taxon>Bacillota</taxon>
        <taxon>Clostridia</taxon>
        <taxon>Thermoanaerobacterales</taxon>
        <taxon>Thermoanaerobacterales Family III. Incertae Sedis</taxon>
        <taxon>Syntrophaceticus</taxon>
    </lineage>
</organism>
<accession>A0A0B7MLS5</accession>
<keyword evidence="1" id="KW-0378">Hydrolase</keyword>
<protein>
    <submittedName>
        <fullName evidence="1">Platelet-activating factor acetylhydrolase, plasma/intracellular isoform II</fullName>
    </submittedName>
</protein>
<dbReference type="Proteomes" id="UP000046155">
    <property type="component" value="Unassembled WGS sequence"/>
</dbReference>
<gene>
    <name evidence="1" type="ORF">SSCH_220035</name>
</gene>
<evidence type="ECO:0000313" key="1">
    <source>
        <dbReference type="EMBL" id="CEO88627.1"/>
    </source>
</evidence>
<name>A0A0B7MLS5_9FIRM</name>
<dbReference type="Gene3D" id="3.40.50.1820">
    <property type="entry name" value="alpha/beta hydrolase"/>
    <property type="match status" value="1"/>
</dbReference>